<proteinExistence type="predicted"/>
<evidence type="ECO:0000313" key="2">
    <source>
        <dbReference type="EMBL" id="GMT20369.1"/>
    </source>
</evidence>
<comment type="caution">
    <text evidence="2">The sequence shown here is derived from an EMBL/GenBank/DDBJ whole genome shotgun (WGS) entry which is preliminary data.</text>
</comment>
<dbReference type="EMBL" id="BTSY01000003">
    <property type="protein sequence ID" value="GMT20369.1"/>
    <property type="molecule type" value="Genomic_DNA"/>
</dbReference>
<organism evidence="2 3">
    <name type="scientific">Pristionchus fissidentatus</name>
    <dbReference type="NCBI Taxonomy" id="1538716"/>
    <lineage>
        <taxon>Eukaryota</taxon>
        <taxon>Metazoa</taxon>
        <taxon>Ecdysozoa</taxon>
        <taxon>Nematoda</taxon>
        <taxon>Chromadorea</taxon>
        <taxon>Rhabditida</taxon>
        <taxon>Rhabditina</taxon>
        <taxon>Diplogasteromorpha</taxon>
        <taxon>Diplogasteroidea</taxon>
        <taxon>Neodiplogasteridae</taxon>
        <taxon>Pristionchus</taxon>
    </lineage>
</organism>
<sequence length="300" mass="33432">ICQKCLFVQLQLYTKHTQDRKTKGFNCTIHERVSNASYGVTFVFSIGPSSHTGKYIRQPRESGLLHFLCRFLNFLLFLFFFILEQPHHPSFGSADSAGSLASLRLRVVDSTREADDMAASVVCSTLSRTLVEADAAAARETSRSEVALLVDLSKLSSPFNRLLVHVLSRVAHRLSKLTEFPICLSQFLLALFPLPLRLFALSLRIFSTGDNRLEQTLHLRSLGSGFLVPSFVLPSEFCREGDLTSAFQQLILVSILQSARSPVPVLALVAEFRAALLDQRAETRIVAVRKRGRGHEEATL</sequence>
<reference evidence="2" key="1">
    <citation type="submission" date="2023-10" db="EMBL/GenBank/DDBJ databases">
        <title>Genome assembly of Pristionchus species.</title>
        <authorList>
            <person name="Yoshida K."/>
            <person name="Sommer R.J."/>
        </authorList>
    </citation>
    <scope>NUCLEOTIDE SEQUENCE</scope>
    <source>
        <strain evidence="2">RS5133</strain>
    </source>
</reference>
<accession>A0AAV5VPS6</accession>
<feature type="transmembrane region" description="Helical" evidence="1">
    <location>
        <begin position="64"/>
        <end position="83"/>
    </location>
</feature>
<keyword evidence="1" id="KW-0472">Membrane</keyword>
<keyword evidence="3" id="KW-1185">Reference proteome</keyword>
<dbReference type="Proteomes" id="UP001432322">
    <property type="component" value="Unassembled WGS sequence"/>
</dbReference>
<name>A0AAV5VPS6_9BILA</name>
<gene>
    <name evidence="2" type="ORF">PFISCL1PPCAC_11666</name>
</gene>
<keyword evidence="1" id="KW-1133">Transmembrane helix</keyword>
<feature type="non-terminal residue" evidence="2">
    <location>
        <position position="1"/>
    </location>
</feature>
<feature type="non-terminal residue" evidence="2">
    <location>
        <position position="300"/>
    </location>
</feature>
<evidence type="ECO:0000313" key="3">
    <source>
        <dbReference type="Proteomes" id="UP001432322"/>
    </source>
</evidence>
<evidence type="ECO:0000256" key="1">
    <source>
        <dbReference type="SAM" id="Phobius"/>
    </source>
</evidence>
<dbReference type="AlphaFoldDB" id="A0AAV5VPS6"/>
<protein>
    <submittedName>
        <fullName evidence="2">Uncharacterized protein</fullName>
    </submittedName>
</protein>
<keyword evidence="1" id="KW-0812">Transmembrane</keyword>